<organism evidence="8 9">
    <name type="scientific">Sporomusa silvacetica DSM 10669</name>
    <dbReference type="NCBI Taxonomy" id="1123289"/>
    <lineage>
        <taxon>Bacteria</taxon>
        <taxon>Bacillati</taxon>
        <taxon>Bacillota</taxon>
        <taxon>Negativicutes</taxon>
        <taxon>Selenomonadales</taxon>
        <taxon>Sporomusaceae</taxon>
        <taxon>Sporomusa</taxon>
    </lineage>
</organism>
<evidence type="ECO:0000256" key="4">
    <source>
        <dbReference type="ARBA" id="ARBA00023172"/>
    </source>
</evidence>
<evidence type="ECO:0000256" key="1">
    <source>
        <dbReference type="ARBA" id="ARBA00008857"/>
    </source>
</evidence>
<keyword evidence="3 5" id="KW-0238">DNA-binding</keyword>
<protein>
    <submittedName>
        <fullName evidence="8">Tyrosine recombinase XerC</fullName>
    </submittedName>
</protein>
<dbReference type="SUPFAM" id="SSF56349">
    <property type="entry name" value="DNA breaking-rejoining enzymes"/>
    <property type="match status" value="1"/>
</dbReference>
<evidence type="ECO:0000256" key="5">
    <source>
        <dbReference type="PROSITE-ProRule" id="PRU01248"/>
    </source>
</evidence>
<keyword evidence="9" id="KW-1185">Reference proteome</keyword>
<keyword evidence="2" id="KW-0229">DNA integration</keyword>
<evidence type="ECO:0000256" key="2">
    <source>
        <dbReference type="ARBA" id="ARBA00022908"/>
    </source>
</evidence>
<reference evidence="8" key="1">
    <citation type="submission" date="2024-05" db="EMBL/GenBank/DDBJ databases">
        <title>Isolation and characterization of Sporomusa carbonis sp. nov., a carboxydotrophic hydrogenogen in the genus of Sporomusa isolated from a charcoal burning pile.</title>
        <authorList>
            <person name="Boeer T."/>
            <person name="Rosenbaum F."/>
            <person name="Eysell L."/>
            <person name="Mueller V."/>
            <person name="Daniel R."/>
            <person name="Poehlein A."/>
        </authorList>
    </citation>
    <scope>NUCLEOTIDE SEQUENCE [LARGE SCALE GENOMIC DNA]</scope>
    <source>
        <strain evidence="8">DSM 10669</strain>
    </source>
</reference>
<name>A0ABZ3IJM5_9FIRM</name>
<dbReference type="InterPro" id="IPR011010">
    <property type="entry name" value="DNA_brk_join_enz"/>
</dbReference>
<dbReference type="PANTHER" id="PTHR30349:SF64">
    <property type="entry name" value="PROPHAGE INTEGRASE INTD-RELATED"/>
    <property type="match status" value="1"/>
</dbReference>
<dbReference type="InterPro" id="IPR004107">
    <property type="entry name" value="Integrase_SAM-like_N"/>
</dbReference>
<dbReference type="PROSITE" id="PS51900">
    <property type="entry name" value="CB"/>
    <property type="match status" value="1"/>
</dbReference>
<sequence>MAKRDSGEGTIVKWDEKKQLFFQRFGYKDKTGKNKVKAIYGKSKGEVNEKRKAWQKELDAGINTNSAKMTYEAWLRIWLDTYKKGSIEQTTLDNYQQYVTLHIIPGLGSMKLKDLTRQNIQVFINDMSEKLSSGSVVLIRAIISNSLKIAVEDDILLKNPATGIKILKRRVEQTTEIKPFSVEELKTIFSILGNGKYYNIAYVAAFTGMRRGEVLGLRWTDIDFSAKIIRVRQQIKYIHSKKELIAGRLKTENAYREIPLDDKVIAVLKKQSAWQAANKLKLGNAYTDSGLVFTDELGGMLKPINISVSFGYAVKKAKAGERSFHDLRHTFASVAISSGVSVKAISATMGHANIQETLDTYGHLMPGDSYSVTSIVAKYLSCL</sequence>
<dbReference type="Pfam" id="PF00589">
    <property type="entry name" value="Phage_integrase"/>
    <property type="match status" value="1"/>
</dbReference>
<feature type="domain" description="Core-binding (CB)" evidence="7">
    <location>
        <begin position="69"/>
        <end position="151"/>
    </location>
</feature>
<dbReference type="InterPro" id="IPR050090">
    <property type="entry name" value="Tyrosine_recombinase_XerCD"/>
</dbReference>
<gene>
    <name evidence="8" type="primary">xerC_5</name>
    <name evidence="8" type="ORF">SPSIL_020170</name>
</gene>
<evidence type="ECO:0000259" key="7">
    <source>
        <dbReference type="PROSITE" id="PS51900"/>
    </source>
</evidence>
<dbReference type="RefSeq" id="WP_094604741.1">
    <property type="nucleotide sequence ID" value="NZ_CP155573.1"/>
</dbReference>
<evidence type="ECO:0000313" key="9">
    <source>
        <dbReference type="Proteomes" id="UP000216752"/>
    </source>
</evidence>
<dbReference type="InterPro" id="IPR044068">
    <property type="entry name" value="CB"/>
</dbReference>
<dbReference type="PROSITE" id="PS51898">
    <property type="entry name" value="TYR_RECOMBINASE"/>
    <property type="match status" value="1"/>
</dbReference>
<dbReference type="InterPro" id="IPR002104">
    <property type="entry name" value="Integrase_catalytic"/>
</dbReference>
<keyword evidence="4" id="KW-0233">DNA recombination</keyword>
<evidence type="ECO:0000313" key="8">
    <source>
        <dbReference type="EMBL" id="XFO65870.1"/>
    </source>
</evidence>
<comment type="similarity">
    <text evidence="1">Belongs to the 'phage' integrase family.</text>
</comment>
<feature type="domain" description="Tyr recombinase" evidence="6">
    <location>
        <begin position="175"/>
        <end position="374"/>
    </location>
</feature>
<dbReference type="Gene3D" id="1.10.443.10">
    <property type="entry name" value="Intergrase catalytic core"/>
    <property type="match status" value="1"/>
</dbReference>
<proteinExistence type="inferred from homology"/>
<accession>A0ABZ3IJM5</accession>
<dbReference type="InterPro" id="IPR010998">
    <property type="entry name" value="Integrase_recombinase_N"/>
</dbReference>
<evidence type="ECO:0000256" key="3">
    <source>
        <dbReference type="ARBA" id="ARBA00023125"/>
    </source>
</evidence>
<dbReference type="PANTHER" id="PTHR30349">
    <property type="entry name" value="PHAGE INTEGRASE-RELATED"/>
    <property type="match status" value="1"/>
</dbReference>
<dbReference type="Pfam" id="PF14659">
    <property type="entry name" value="Phage_int_SAM_3"/>
    <property type="match status" value="1"/>
</dbReference>
<dbReference type="EMBL" id="CP155573">
    <property type="protein sequence ID" value="XFO65870.1"/>
    <property type="molecule type" value="Genomic_DNA"/>
</dbReference>
<dbReference type="Gene3D" id="1.10.150.130">
    <property type="match status" value="1"/>
</dbReference>
<evidence type="ECO:0000259" key="6">
    <source>
        <dbReference type="PROSITE" id="PS51898"/>
    </source>
</evidence>
<dbReference type="CDD" id="cd01189">
    <property type="entry name" value="INT_ICEBs1_C_like"/>
    <property type="match status" value="1"/>
</dbReference>
<dbReference type="InterPro" id="IPR013762">
    <property type="entry name" value="Integrase-like_cat_sf"/>
</dbReference>
<dbReference type="Proteomes" id="UP000216752">
    <property type="component" value="Chromosome"/>
</dbReference>